<feature type="binding site" evidence="5">
    <location>
        <position position="372"/>
    </location>
    <ligand>
        <name>Ca(2+)</name>
        <dbReference type="ChEBI" id="CHEBI:29108"/>
    </ligand>
</feature>
<evidence type="ECO:0000256" key="6">
    <source>
        <dbReference type="SAM" id="MobiDB-lite"/>
    </source>
</evidence>
<organism evidence="8 9">
    <name type="scientific">Advenella kashmirensis W13003</name>
    <dbReference type="NCBI Taxonomy" id="1424334"/>
    <lineage>
        <taxon>Bacteria</taxon>
        <taxon>Pseudomonadati</taxon>
        <taxon>Pseudomonadota</taxon>
        <taxon>Betaproteobacteria</taxon>
        <taxon>Burkholderiales</taxon>
        <taxon>Alcaligenaceae</taxon>
    </lineage>
</organism>
<dbReference type="RefSeq" id="WP_024004562.1">
    <property type="nucleotide sequence ID" value="NZ_KI650979.1"/>
</dbReference>
<accession>V8QSZ1</accession>
<feature type="signal peptide" evidence="7">
    <location>
        <begin position="1"/>
        <end position="23"/>
    </location>
</feature>
<gene>
    <name evidence="8" type="ORF">W822_07925</name>
</gene>
<dbReference type="Gene3D" id="3.60.20.10">
    <property type="entry name" value="Glutamine Phosphoribosylpyrophosphate, subunit 1, domain 1"/>
    <property type="match status" value="1"/>
</dbReference>
<protein>
    <submittedName>
        <fullName evidence="8">PbsX family transcriptional regulator</fullName>
    </submittedName>
</protein>
<evidence type="ECO:0000256" key="2">
    <source>
        <dbReference type="ARBA" id="ARBA00022801"/>
    </source>
</evidence>
<keyword evidence="5" id="KW-0106">Calcium</keyword>
<dbReference type="Gene3D" id="1.10.1400.10">
    <property type="match status" value="1"/>
</dbReference>
<sequence>MKRAFMAVAIATVFTGASFMPVAARTAAETDADTFTVSGLEKPGSISIDKWGVPHIYAQTLYDAFYLQGFNAARDRLFQIDLWRKRGLGEMAKDFGPDYVEGDRMARAVLFRGDMYREWLAYGSDSKRVAQAFTDGINEYVKMTQANPDLLPVEFKKLGYQPSQWNPEDVVRIRHHGLTLNAKNELDRAQVFCKVKDDPVKADWLRRELSPTIDPALVDGLDPCAIPVQKIKDAYDQATATPKLTKLPPASDNAKPTATPPAQQSASASPVAPTGSPVAALYNVVDNDSDTERGLGSNNWVIDGKRTTTGRPILANDPHRSHGAPSLRYISHLSAPGLSVIGAGEPFLPGISIGHNDEIGFGLTRFYMDQEDMYQYEINPENKNEYKYKGRWEPMETVEEEIEVKGGPVQKVTLHFTRHGPILYQDDTAHRAWALRAAWLDLGMAPYFGSMDYMRATNWDEFKAAMNRWGAPGENQVYADRSGNIAWMPGGLTVKRSWDGLTPVPGDGRYEWDGYRDMDELPSLHNPQAGYIVTANENNIPPDHPAFKKGVGYEWSSDFRAKRLKAIIGAKDKSSVADSEAWQNDKTSLPAIRTVAVLKQISTDDEKLKPVVAMLQKWDGLETADSAEAAIFEVWFSRYLRRAVVERAFDPEIAKMIGLGDPERVLDVIEKPEGWFTPAERDEIMLDSLKQAVAEVSDKLGADPQAWKWGTLHQAVFLHPMNALLSDEEKKTFNVNAGPIGGSAYTPMATSYGEKSYNLTSGASFRMVLDVGQWDGSRVINTPGQSGDSRQPGYRDLAPLWAKGEYIPLTFSKEKVKENTVKVLKFEPGKN</sequence>
<dbReference type="GO" id="GO:0016811">
    <property type="term" value="F:hydrolase activity, acting on carbon-nitrogen (but not peptide) bonds, in linear amides"/>
    <property type="evidence" value="ECO:0007669"/>
    <property type="project" value="InterPro"/>
</dbReference>
<evidence type="ECO:0000256" key="4">
    <source>
        <dbReference type="PIRSR" id="PIRSR001227-1"/>
    </source>
</evidence>
<keyword evidence="7" id="KW-0732">Signal</keyword>
<dbReference type="AlphaFoldDB" id="V8QSZ1"/>
<comment type="cofactor">
    <cofactor evidence="5">
        <name>Ca(2+)</name>
        <dbReference type="ChEBI" id="CHEBI:29108"/>
    </cofactor>
    <text evidence="5">Binds 1 Ca(2+) ion per dimer.</text>
</comment>
<dbReference type="MEROPS" id="S45.003"/>
<feature type="binding site" evidence="5">
    <location>
        <position position="185"/>
    </location>
    <ligand>
        <name>Ca(2+)</name>
        <dbReference type="ChEBI" id="CHEBI:29108"/>
    </ligand>
</feature>
<comment type="caution">
    <text evidence="8">The sequence shown here is derived from an EMBL/GenBank/DDBJ whole genome shotgun (WGS) entry which is preliminary data.</text>
</comment>
<feature type="compositionally biased region" description="Low complexity" evidence="6">
    <location>
        <begin position="256"/>
        <end position="273"/>
    </location>
</feature>
<feature type="binding site" evidence="5">
    <location>
        <position position="369"/>
    </location>
    <ligand>
        <name>Ca(2+)</name>
        <dbReference type="ChEBI" id="CHEBI:29108"/>
    </ligand>
</feature>
<keyword evidence="9" id="KW-1185">Reference proteome</keyword>
<dbReference type="CDD" id="cd03747">
    <property type="entry name" value="Ntn_PGA_like"/>
    <property type="match status" value="1"/>
</dbReference>
<dbReference type="InterPro" id="IPR002692">
    <property type="entry name" value="S45"/>
</dbReference>
<dbReference type="SUPFAM" id="SSF56235">
    <property type="entry name" value="N-terminal nucleophile aminohydrolases (Ntn hydrolases)"/>
    <property type="match status" value="1"/>
</dbReference>
<dbReference type="PATRIC" id="fig|1424334.3.peg.1586"/>
<dbReference type="PANTHER" id="PTHR34218">
    <property type="entry name" value="PEPTIDASE S45 PENICILLIN AMIDASE"/>
    <property type="match status" value="1"/>
</dbReference>
<keyword evidence="5" id="KW-0479">Metal-binding</keyword>
<evidence type="ECO:0000256" key="5">
    <source>
        <dbReference type="PIRSR" id="PIRSR001227-2"/>
    </source>
</evidence>
<comment type="similarity">
    <text evidence="1">Belongs to the peptidase S45 family.</text>
</comment>
<dbReference type="EMBL" id="AYXT01000009">
    <property type="protein sequence ID" value="ETF02762.1"/>
    <property type="molecule type" value="Genomic_DNA"/>
</dbReference>
<dbReference type="Proteomes" id="UP000018733">
    <property type="component" value="Unassembled WGS sequence"/>
</dbReference>
<evidence type="ECO:0000313" key="8">
    <source>
        <dbReference type="EMBL" id="ETF02762.1"/>
    </source>
</evidence>
<dbReference type="InterPro" id="IPR014395">
    <property type="entry name" value="Pen/GL7ACA/AHL_acylase"/>
</dbReference>
<dbReference type="HOGENOM" id="CLU_011790_0_1_4"/>
<name>V8QSZ1_9BURK</name>
<dbReference type="GO" id="GO:0017000">
    <property type="term" value="P:antibiotic biosynthetic process"/>
    <property type="evidence" value="ECO:0007669"/>
    <property type="project" value="InterPro"/>
</dbReference>
<keyword evidence="3" id="KW-0865">Zymogen</keyword>
<feature type="active site" description="Nucleophile" evidence="4">
    <location>
        <position position="297"/>
    </location>
</feature>
<evidence type="ECO:0000256" key="7">
    <source>
        <dbReference type="SAM" id="SignalP"/>
    </source>
</evidence>
<dbReference type="OrthoDB" id="9760084at2"/>
<dbReference type="Gene3D" id="2.30.120.10">
    <property type="match status" value="1"/>
</dbReference>
<feature type="region of interest" description="Disordered" evidence="6">
    <location>
        <begin position="242"/>
        <end position="273"/>
    </location>
</feature>
<keyword evidence="2" id="KW-0378">Hydrolase</keyword>
<dbReference type="Gene3D" id="1.10.439.10">
    <property type="entry name" value="Penicillin Amidohydrolase, domain 1"/>
    <property type="match status" value="1"/>
</dbReference>
<dbReference type="eggNOG" id="COG2366">
    <property type="taxonomic scope" value="Bacteria"/>
</dbReference>
<evidence type="ECO:0000256" key="3">
    <source>
        <dbReference type="ARBA" id="ARBA00023145"/>
    </source>
</evidence>
<feature type="chain" id="PRO_5004771677" evidence="7">
    <location>
        <begin position="24"/>
        <end position="831"/>
    </location>
</feature>
<dbReference type="InterPro" id="IPR043146">
    <property type="entry name" value="Penicillin_amidase_N_B-knob"/>
</dbReference>
<dbReference type="PANTHER" id="PTHR34218:SF4">
    <property type="entry name" value="ACYL-HOMOSERINE LACTONE ACYLASE QUIP"/>
    <property type="match status" value="1"/>
</dbReference>
<reference evidence="8 9" key="1">
    <citation type="journal article" date="2014" name="Genome Announc.">
        <title>Draft Genome Sequence of Advenella kashmirensis Strain W13003, a Polycyclic Aromatic Hydrocarbon-Degrading Bacterium.</title>
        <authorList>
            <person name="Wang X."/>
            <person name="Jin D."/>
            <person name="Zhou L."/>
            <person name="Wu L."/>
            <person name="An W."/>
            <person name="Zhao L."/>
        </authorList>
    </citation>
    <scope>NUCLEOTIDE SEQUENCE [LARGE SCALE GENOMIC DNA]</scope>
    <source>
        <strain evidence="8 9">W13003</strain>
    </source>
</reference>
<dbReference type="Pfam" id="PF01804">
    <property type="entry name" value="Penicil_amidase"/>
    <property type="match status" value="1"/>
</dbReference>
<dbReference type="InterPro" id="IPR023343">
    <property type="entry name" value="Penicillin_amidase_dom1"/>
</dbReference>
<proteinExistence type="inferred from homology"/>
<dbReference type="PIRSF" id="PIRSF001227">
    <property type="entry name" value="Pen_acylase"/>
    <property type="match status" value="1"/>
</dbReference>
<evidence type="ECO:0000256" key="1">
    <source>
        <dbReference type="ARBA" id="ARBA00006586"/>
    </source>
</evidence>
<dbReference type="InterPro" id="IPR043147">
    <property type="entry name" value="Penicillin_amidase_A-knob"/>
</dbReference>
<dbReference type="InterPro" id="IPR029055">
    <property type="entry name" value="Ntn_hydrolases_N"/>
</dbReference>
<dbReference type="GO" id="GO:0046872">
    <property type="term" value="F:metal ion binding"/>
    <property type="evidence" value="ECO:0007669"/>
    <property type="project" value="UniProtKB-KW"/>
</dbReference>
<dbReference type="STRING" id="1424334.W822_07925"/>
<evidence type="ECO:0000313" key="9">
    <source>
        <dbReference type="Proteomes" id="UP000018733"/>
    </source>
</evidence>